<sequence length="95" mass="10594">MLLSILVSARPTCPDCGTYSKDGNPATLDTCSFCQDMNVLNINTRRLKVGQRSFSEGKTGYNPSVRPFLLLLSGYTPYRSIKRSERSPLISRGFQ</sequence>
<evidence type="ECO:0000313" key="2">
    <source>
        <dbReference type="Proteomes" id="UP000196877"/>
    </source>
</evidence>
<keyword evidence="2" id="KW-1185">Reference proteome</keyword>
<accession>A0ABM6LFH1</accession>
<reference evidence="1 2" key="1">
    <citation type="submission" date="2017-06" db="EMBL/GenBank/DDBJ databases">
        <title>Genome sequence of Bacillus sonorensis strain SRCM101395.</title>
        <authorList>
            <person name="Cho S.H."/>
        </authorList>
    </citation>
    <scope>NUCLEOTIDE SEQUENCE [LARGE SCALE GENOMIC DNA]</scope>
    <source>
        <strain evidence="1 2">SRCM101395</strain>
    </source>
</reference>
<name>A0ABM6LFH1_9BACI</name>
<proteinExistence type="predicted"/>
<dbReference type="EMBL" id="CP021920">
    <property type="protein sequence ID" value="ASB87722.1"/>
    <property type="molecule type" value="Genomic_DNA"/>
</dbReference>
<dbReference type="Proteomes" id="UP000196877">
    <property type="component" value="Chromosome"/>
</dbReference>
<gene>
    <name evidence="1" type="ORF">S101395_01186</name>
</gene>
<organism evidence="1 2">
    <name type="scientific">Bacillus sonorensis</name>
    <dbReference type="NCBI Taxonomy" id="119858"/>
    <lineage>
        <taxon>Bacteria</taxon>
        <taxon>Bacillati</taxon>
        <taxon>Bacillota</taxon>
        <taxon>Bacilli</taxon>
        <taxon>Bacillales</taxon>
        <taxon>Bacillaceae</taxon>
        <taxon>Bacillus</taxon>
    </lineage>
</organism>
<evidence type="ECO:0000313" key="1">
    <source>
        <dbReference type="EMBL" id="ASB87722.1"/>
    </source>
</evidence>
<protein>
    <submittedName>
        <fullName evidence="1">Uncharacterized protein</fullName>
    </submittedName>
</protein>